<dbReference type="Proteomes" id="UP000601435">
    <property type="component" value="Unassembled WGS sequence"/>
</dbReference>
<dbReference type="OrthoDB" id="445976at2759"/>
<gene>
    <name evidence="1" type="primary">Egln3</name>
    <name evidence="1" type="ORF">SNEC2469_LOCUS19010</name>
</gene>
<evidence type="ECO:0000313" key="2">
    <source>
        <dbReference type="Proteomes" id="UP000601435"/>
    </source>
</evidence>
<dbReference type="AlphaFoldDB" id="A0A812W7M0"/>
<keyword evidence="2" id="KW-1185">Reference proteome</keyword>
<feature type="non-terminal residue" evidence="1">
    <location>
        <position position="1"/>
    </location>
</feature>
<organism evidence="1 2">
    <name type="scientific">Symbiodinium necroappetens</name>
    <dbReference type="NCBI Taxonomy" id="1628268"/>
    <lineage>
        <taxon>Eukaryota</taxon>
        <taxon>Sar</taxon>
        <taxon>Alveolata</taxon>
        <taxon>Dinophyceae</taxon>
        <taxon>Suessiales</taxon>
        <taxon>Symbiodiniaceae</taxon>
        <taxon>Symbiodinium</taxon>
    </lineage>
</organism>
<accession>A0A812W7M0</accession>
<evidence type="ECO:0000313" key="1">
    <source>
        <dbReference type="EMBL" id="CAE7665931.1"/>
    </source>
</evidence>
<reference evidence="1" key="1">
    <citation type="submission" date="2021-02" db="EMBL/GenBank/DDBJ databases">
        <authorList>
            <person name="Dougan E. K."/>
            <person name="Rhodes N."/>
            <person name="Thang M."/>
            <person name="Chan C."/>
        </authorList>
    </citation>
    <scope>NUCLEOTIDE SEQUENCE</scope>
</reference>
<proteinExistence type="predicted"/>
<comment type="caution">
    <text evidence="1">The sequence shown here is derived from an EMBL/GenBank/DDBJ whole genome shotgun (WGS) entry which is preliminary data.</text>
</comment>
<name>A0A812W7M0_9DINO</name>
<protein>
    <submittedName>
        <fullName evidence="1">Egln3 protein</fullName>
    </submittedName>
</protein>
<sequence length="168" mass="18533">CDCSCRLWKLAGNAGAKAKEGRPRLPALAGEGGEAVPVRAPARAPPPLDRDKVMKHFADELTAAVHESGGISKVWFPRGRIVLGREAGRALRELLRQPVEQPYDVRSRTRTPLKDIAGLIRYRLQKRLGKPPSAWAEVTAMDFETAVNTLRTRHDAGTWLTLLHSCLP</sequence>
<dbReference type="EMBL" id="CAJNJA010032306">
    <property type="protein sequence ID" value="CAE7665931.1"/>
    <property type="molecule type" value="Genomic_DNA"/>
</dbReference>